<protein>
    <recommendedName>
        <fullName evidence="3">Transposase zinc-ribbon domain-containing protein</fullName>
    </recommendedName>
</protein>
<dbReference type="InterPro" id="IPR051354">
    <property type="entry name" value="Transposase_27_IS1"/>
</dbReference>
<dbReference type="PANTHER" id="PTHR33293:SF1">
    <property type="entry name" value="INSERTION ELEMENT IS1 1 PROTEIN INSB-RELATED"/>
    <property type="match status" value="1"/>
</dbReference>
<evidence type="ECO:0000313" key="2">
    <source>
        <dbReference type="EMBL" id="UVS68352.1"/>
    </source>
</evidence>
<evidence type="ECO:0008006" key="3">
    <source>
        <dbReference type="Google" id="ProtNLM"/>
    </source>
</evidence>
<dbReference type="EMBL" id="CP103305">
    <property type="protein sequence ID" value="UVS68352.1"/>
    <property type="molecule type" value="Genomic_DNA"/>
</dbReference>
<keyword evidence="1" id="KW-0812">Transmembrane</keyword>
<keyword evidence="1" id="KW-1133">Transmembrane helix</keyword>
<reference evidence="2" key="1">
    <citation type="submission" date="2022-08" db="EMBL/GenBank/DDBJ databases">
        <title>Dynamic responses of ammonia-oxidizing microbial communities induced by reactive oxygen species (ROS) in fluctuating redox aquifers.</title>
        <authorList>
            <person name="Wang P."/>
            <person name="Wang H."/>
        </authorList>
    </citation>
    <scope>NUCLEOTIDE SEQUENCE</scope>
    <source>
        <strain evidence="2">PLX03</strain>
    </source>
</reference>
<dbReference type="GeneID" id="74947398"/>
<dbReference type="Proteomes" id="UP001059771">
    <property type="component" value="Chromosome"/>
</dbReference>
<dbReference type="PANTHER" id="PTHR33293">
    <property type="entry name" value="INSERTION ELEMENT IS1 1 PROTEIN INSB-RELATED"/>
    <property type="match status" value="1"/>
</dbReference>
<dbReference type="RefSeq" id="WP_075055176.1">
    <property type="nucleotide sequence ID" value="NZ_CP103305.1"/>
</dbReference>
<keyword evidence="1" id="KW-0472">Membrane</keyword>
<feature type="transmembrane region" description="Helical" evidence="1">
    <location>
        <begin position="76"/>
        <end position="95"/>
    </location>
</feature>
<accession>A0A977ICP7</accession>
<gene>
    <name evidence="2" type="ORF">NWT39_10630</name>
</gene>
<dbReference type="AlphaFoldDB" id="A0A977ICP7"/>
<proteinExistence type="predicted"/>
<name>A0A977ICP7_9ARCH</name>
<organism evidence="2">
    <name type="scientific">Nitrososphaera viennensis</name>
    <dbReference type="NCBI Taxonomy" id="1034015"/>
    <lineage>
        <taxon>Archaea</taxon>
        <taxon>Nitrososphaerota</taxon>
        <taxon>Nitrososphaeria</taxon>
        <taxon>Nitrososphaerales</taxon>
        <taxon>Nitrososphaeraceae</taxon>
        <taxon>Nitrososphaera</taxon>
    </lineage>
</organism>
<evidence type="ECO:0000256" key="1">
    <source>
        <dbReference type="SAM" id="Phobius"/>
    </source>
</evidence>
<sequence length="139" mass="16403">MFTLTTSLPDEKWCVDVLRKVRWSDHVTCPYCSSGNVKKDGRYRSYQKYHCKCCKKWFNDKTGIIFYYSHSPSKTWFLVLYLFFVLWPGCSIREVSLETNTPYNRCYRFVRTVMEKLSSFPSPNSTVLQKATSSTSRPD</sequence>